<dbReference type="AlphaFoldDB" id="A0A235H6W0"/>
<dbReference type="Proteomes" id="UP000215367">
    <property type="component" value="Unassembled WGS sequence"/>
</dbReference>
<sequence length="74" mass="8085">MLHASDEPQSTDLPASTITAPLIDAALARVLASRSLRGSARGRRFLQFIVQEALAGRANRIKAYTIAMDVFDRD</sequence>
<organism evidence="1 2">
    <name type="scientific">Azospirillum brasilense</name>
    <dbReference type="NCBI Taxonomy" id="192"/>
    <lineage>
        <taxon>Bacteria</taxon>
        <taxon>Pseudomonadati</taxon>
        <taxon>Pseudomonadota</taxon>
        <taxon>Alphaproteobacteria</taxon>
        <taxon>Rhodospirillales</taxon>
        <taxon>Azospirillaceae</taxon>
        <taxon>Azospirillum</taxon>
    </lineage>
</organism>
<evidence type="ECO:0000313" key="1">
    <source>
        <dbReference type="EMBL" id="OYD81580.1"/>
    </source>
</evidence>
<reference evidence="1 2" key="1">
    <citation type="submission" date="2017-07" db="EMBL/GenBank/DDBJ databases">
        <title>Whole genome sequence of Azospirillum brasilense 2A1, a potential biofertilizer strain.</title>
        <authorList>
            <person name="Fontana C.A."/>
            <person name="Toffoli L.M."/>
            <person name="Salazar S.M."/>
            <person name="Puglisi E."/>
            <person name="Pedraza R."/>
            <person name="Bassi D."/>
            <person name="Cocconcelli P.S."/>
        </authorList>
    </citation>
    <scope>NUCLEOTIDE SEQUENCE [LARGE SCALE GENOMIC DNA]</scope>
    <source>
        <strain evidence="1 2">2A1</strain>
    </source>
</reference>
<evidence type="ECO:0000313" key="2">
    <source>
        <dbReference type="Proteomes" id="UP000215367"/>
    </source>
</evidence>
<feature type="non-terminal residue" evidence="1">
    <location>
        <position position="74"/>
    </location>
</feature>
<gene>
    <name evidence="1" type="ORF">CHT98_24905</name>
</gene>
<name>A0A235H6W0_AZOBR</name>
<dbReference type="RefSeq" id="WP_197711197.1">
    <property type="nucleotide sequence ID" value="NZ_NOWT01000031.1"/>
</dbReference>
<protein>
    <submittedName>
        <fullName evidence="1">Uncharacterized protein</fullName>
    </submittedName>
</protein>
<dbReference type="EMBL" id="NOWT01000031">
    <property type="protein sequence ID" value="OYD81580.1"/>
    <property type="molecule type" value="Genomic_DNA"/>
</dbReference>
<accession>A0A235H6W0</accession>
<proteinExistence type="predicted"/>
<comment type="caution">
    <text evidence="1">The sequence shown here is derived from an EMBL/GenBank/DDBJ whole genome shotgun (WGS) entry which is preliminary data.</text>
</comment>